<evidence type="ECO:0000256" key="1">
    <source>
        <dbReference type="ARBA" id="ARBA00004370"/>
    </source>
</evidence>
<keyword evidence="8" id="KW-1185">Reference proteome</keyword>
<keyword evidence="3 7" id="KW-0812">Transmembrane</keyword>
<evidence type="ECO:0000256" key="7">
    <source>
        <dbReference type="SAM" id="Phobius"/>
    </source>
</evidence>
<keyword evidence="4 7" id="KW-1133">Transmembrane helix</keyword>
<dbReference type="Pfam" id="PF05055">
    <property type="entry name" value="DUF677"/>
    <property type="match status" value="1"/>
</dbReference>
<comment type="similarity">
    <text evidence="2">Belongs to the UPF0496 family.</text>
</comment>
<dbReference type="KEGG" id="cmax:111470362"/>
<comment type="subcellular location">
    <subcellularLocation>
        <location evidence="1">Membrane</location>
    </subcellularLocation>
</comment>
<evidence type="ECO:0000256" key="5">
    <source>
        <dbReference type="ARBA" id="ARBA00023136"/>
    </source>
</evidence>
<feature type="region of interest" description="Disordered" evidence="6">
    <location>
        <begin position="1"/>
        <end position="23"/>
    </location>
</feature>
<dbReference type="Proteomes" id="UP000504608">
    <property type="component" value="Unplaced"/>
</dbReference>
<dbReference type="GeneID" id="111470362"/>
<sequence>MLGGQSSKNKSGGGNISPTPFPTNVDSQYAAAFSSYESEYENNPDLQSFDVRVQERTSRALNSLANRVEVGSLSFDALMEITDFLLEMNEDAVKIILESKEDVWSNKELFRLVDTFFDNSLKMLDFCAALERSLRRSRDSQFIVKLAVRQFESYENGGDGERYVRTFEQLKKFQEAGDPFGKEFGKLLKSLYDRHVSTFDDLQSQKTKLDKKFSSMKTWKRVSNVIFITAFASVLIFSIVAAAMSAPPVVIALATTLAVPMGPIGKWCNTLWNRYLNSIKADKQFMSSMEGHTYIILKDLQNIDVLVRRLSNKLDSLLQNADVGIRELSAMQLVIDEIKKNLDGFDETIEKLSVHAAKCSSDVTKARTVILQKMARHPTAD</sequence>
<feature type="compositionally biased region" description="Low complexity" evidence="6">
    <location>
        <begin position="1"/>
        <end position="10"/>
    </location>
</feature>
<gene>
    <name evidence="9" type="primary">LOC111470362</name>
</gene>
<proteinExistence type="inferred from homology"/>
<evidence type="ECO:0000256" key="3">
    <source>
        <dbReference type="ARBA" id="ARBA00022692"/>
    </source>
</evidence>
<protein>
    <submittedName>
        <fullName evidence="9">UPF0496 protein At2g18630-like</fullName>
    </submittedName>
</protein>
<dbReference type="OrthoDB" id="679959at2759"/>
<feature type="transmembrane region" description="Helical" evidence="7">
    <location>
        <begin position="249"/>
        <end position="268"/>
    </location>
</feature>
<dbReference type="InterPro" id="IPR007749">
    <property type="entry name" value="DUF677"/>
</dbReference>
<dbReference type="PANTHER" id="PTHR31113">
    <property type="entry name" value="UPF0496 PROTEIN 3-RELATED"/>
    <property type="match status" value="1"/>
</dbReference>
<name>A0A6J1I6F7_CUCMA</name>
<reference evidence="9" key="1">
    <citation type="submission" date="2025-08" db="UniProtKB">
        <authorList>
            <consortium name="RefSeq"/>
        </authorList>
    </citation>
    <scope>IDENTIFICATION</scope>
    <source>
        <tissue evidence="9">Young leaves</tissue>
    </source>
</reference>
<evidence type="ECO:0000256" key="6">
    <source>
        <dbReference type="SAM" id="MobiDB-lite"/>
    </source>
</evidence>
<dbReference type="AlphaFoldDB" id="A0A6J1I6F7"/>
<keyword evidence="5 7" id="KW-0472">Membrane</keyword>
<accession>A0A6J1I6F7</accession>
<dbReference type="PANTHER" id="PTHR31113:SF32">
    <property type="entry name" value="UPF0496 PLANT-LIKE PROTEIN"/>
    <property type="match status" value="1"/>
</dbReference>
<evidence type="ECO:0000256" key="4">
    <source>
        <dbReference type="ARBA" id="ARBA00022989"/>
    </source>
</evidence>
<evidence type="ECO:0000313" key="9">
    <source>
        <dbReference type="RefSeq" id="XP_022971690.1"/>
    </source>
</evidence>
<feature type="transmembrane region" description="Helical" evidence="7">
    <location>
        <begin position="222"/>
        <end position="243"/>
    </location>
</feature>
<organism evidence="8 9">
    <name type="scientific">Cucurbita maxima</name>
    <name type="common">Pumpkin</name>
    <name type="synonym">Winter squash</name>
    <dbReference type="NCBI Taxonomy" id="3661"/>
    <lineage>
        <taxon>Eukaryota</taxon>
        <taxon>Viridiplantae</taxon>
        <taxon>Streptophyta</taxon>
        <taxon>Embryophyta</taxon>
        <taxon>Tracheophyta</taxon>
        <taxon>Spermatophyta</taxon>
        <taxon>Magnoliopsida</taxon>
        <taxon>eudicotyledons</taxon>
        <taxon>Gunneridae</taxon>
        <taxon>Pentapetalae</taxon>
        <taxon>rosids</taxon>
        <taxon>fabids</taxon>
        <taxon>Cucurbitales</taxon>
        <taxon>Cucurbitaceae</taxon>
        <taxon>Cucurbiteae</taxon>
        <taxon>Cucurbita</taxon>
    </lineage>
</organism>
<evidence type="ECO:0000256" key="2">
    <source>
        <dbReference type="ARBA" id="ARBA00009074"/>
    </source>
</evidence>
<evidence type="ECO:0000313" key="8">
    <source>
        <dbReference type="Proteomes" id="UP000504608"/>
    </source>
</evidence>
<dbReference type="RefSeq" id="XP_022971690.1">
    <property type="nucleotide sequence ID" value="XM_023115922.1"/>
</dbReference>
<dbReference type="GO" id="GO:0016020">
    <property type="term" value="C:membrane"/>
    <property type="evidence" value="ECO:0007669"/>
    <property type="project" value="UniProtKB-SubCell"/>
</dbReference>